<dbReference type="EMBL" id="SNRW01006196">
    <property type="protein sequence ID" value="KAA6383534.1"/>
    <property type="molecule type" value="Genomic_DNA"/>
</dbReference>
<evidence type="ECO:0000313" key="2">
    <source>
        <dbReference type="Proteomes" id="UP000324800"/>
    </source>
</evidence>
<gene>
    <name evidence="1" type="ORF">EZS28_020937</name>
</gene>
<dbReference type="CDD" id="cd20557">
    <property type="entry name" value="CYCLIN_ScPCL1-like"/>
    <property type="match status" value="1"/>
</dbReference>
<dbReference type="Proteomes" id="UP000324800">
    <property type="component" value="Unassembled WGS sequence"/>
</dbReference>
<name>A0A5J4VM43_9EUKA</name>
<dbReference type="SUPFAM" id="SSF47954">
    <property type="entry name" value="Cyclin-like"/>
    <property type="match status" value="1"/>
</dbReference>
<reference evidence="1 2" key="1">
    <citation type="submission" date="2019-03" db="EMBL/GenBank/DDBJ databases">
        <title>Single cell metagenomics reveals metabolic interactions within the superorganism composed of flagellate Streblomastix strix and complex community of Bacteroidetes bacteria on its surface.</title>
        <authorList>
            <person name="Treitli S.C."/>
            <person name="Kolisko M."/>
            <person name="Husnik F."/>
            <person name="Keeling P."/>
            <person name="Hampl V."/>
        </authorList>
    </citation>
    <scope>NUCLEOTIDE SEQUENCE [LARGE SCALE GENOMIC DNA]</scope>
    <source>
        <strain evidence="1">ST1C</strain>
    </source>
</reference>
<proteinExistence type="predicted"/>
<evidence type="ECO:0000313" key="1">
    <source>
        <dbReference type="EMBL" id="KAA6383534.1"/>
    </source>
</evidence>
<accession>A0A5J4VM43</accession>
<dbReference type="Gene3D" id="1.10.472.10">
    <property type="entry name" value="Cyclin-like"/>
    <property type="match status" value="1"/>
</dbReference>
<sequence>MCLGSYQITGVIGPDEKNQWWLQYDKSRFIQIPIPEQTKQTLHSTFALIRDKSGMTRTELLYAMCLLRHIWAQGSQQINPIVLQTLAVGACIVAQKMIVDGAYPNWWWARQLEVPLERIHSMENKILNALDYKTHITGEEIEELNNSFSNCNS</sequence>
<evidence type="ECO:0008006" key="3">
    <source>
        <dbReference type="Google" id="ProtNLM"/>
    </source>
</evidence>
<organism evidence="1 2">
    <name type="scientific">Streblomastix strix</name>
    <dbReference type="NCBI Taxonomy" id="222440"/>
    <lineage>
        <taxon>Eukaryota</taxon>
        <taxon>Metamonada</taxon>
        <taxon>Preaxostyla</taxon>
        <taxon>Oxymonadida</taxon>
        <taxon>Streblomastigidae</taxon>
        <taxon>Streblomastix</taxon>
    </lineage>
</organism>
<dbReference type="AlphaFoldDB" id="A0A5J4VM43"/>
<comment type="caution">
    <text evidence="1">The sequence shown here is derived from an EMBL/GenBank/DDBJ whole genome shotgun (WGS) entry which is preliminary data.</text>
</comment>
<protein>
    <recommendedName>
        <fullName evidence="3">Cyclin N-terminal domain-containing protein</fullName>
    </recommendedName>
</protein>
<dbReference type="InterPro" id="IPR036915">
    <property type="entry name" value="Cyclin-like_sf"/>
</dbReference>